<evidence type="ECO:0000313" key="2">
    <source>
        <dbReference type="Proteomes" id="UP000593568"/>
    </source>
</evidence>
<dbReference type="PANTHER" id="PTHR33710">
    <property type="entry name" value="BNAC02G09200D PROTEIN"/>
    <property type="match status" value="1"/>
</dbReference>
<evidence type="ECO:0000313" key="1">
    <source>
        <dbReference type="EMBL" id="MBA0766806.1"/>
    </source>
</evidence>
<comment type="caution">
    <text evidence="1">The sequence shown here is derived from an EMBL/GenBank/DDBJ whole genome shotgun (WGS) entry which is preliminary data.</text>
</comment>
<sequence length="265" mass="29505">QLFDSAGHQSLDYFLLSIYKGEITVKPSDEVFEEEAQCWQHSLVAQFIGKKGLSYTVSGIGTPLYMDRIIASRSHLAFAKICIEVPVDVVMVKEKFRKPIKVNSLHVAHVVVELGHCVSELSLSALKKGKEAVLPVVFDVIIDDFVVFGTMVDGFDLVAIDPGFVAECFGFDGTQSCTSNMKKFRDYVSLLEVTDLGAIGPTFIWSNLQQSNFIAKKLDRVLVNFSWLLEFPHSHAEFLALGVSDHCPSVVWFDKPGLSPPKRFK</sequence>
<organism evidence="1 2">
    <name type="scientific">Gossypium trilobum</name>
    <dbReference type="NCBI Taxonomy" id="34281"/>
    <lineage>
        <taxon>Eukaryota</taxon>
        <taxon>Viridiplantae</taxon>
        <taxon>Streptophyta</taxon>
        <taxon>Embryophyta</taxon>
        <taxon>Tracheophyta</taxon>
        <taxon>Spermatophyta</taxon>
        <taxon>Magnoliopsida</taxon>
        <taxon>eudicotyledons</taxon>
        <taxon>Gunneridae</taxon>
        <taxon>Pentapetalae</taxon>
        <taxon>rosids</taxon>
        <taxon>malvids</taxon>
        <taxon>Malvales</taxon>
        <taxon>Malvaceae</taxon>
        <taxon>Malvoideae</taxon>
        <taxon>Gossypium</taxon>
    </lineage>
</organism>
<dbReference type="AlphaFoldDB" id="A0A7J9E1C2"/>
<dbReference type="SUPFAM" id="SSF56219">
    <property type="entry name" value="DNase I-like"/>
    <property type="match status" value="1"/>
</dbReference>
<gene>
    <name evidence="1" type="ORF">Gotri_015810</name>
</gene>
<dbReference type="PANTHER" id="PTHR33710:SF71">
    <property type="entry name" value="ENDONUCLEASE_EXONUCLEASE_PHOSPHATASE DOMAIN-CONTAINING PROTEIN"/>
    <property type="match status" value="1"/>
</dbReference>
<protein>
    <submittedName>
        <fullName evidence="1">Uncharacterized protein</fullName>
    </submittedName>
</protein>
<keyword evidence="2" id="KW-1185">Reference proteome</keyword>
<feature type="non-terminal residue" evidence="1">
    <location>
        <position position="1"/>
    </location>
</feature>
<dbReference type="Proteomes" id="UP000593568">
    <property type="component" value="Unassembled WGS sequence"/>
</dbReference>
<accession>A0A7J9E1C2</accession>
<reference evidence="1 2" key="1">
    <citation type="journal article" date="2019" name="Genome Biol. Evol.">
        <title>Insights into the evolution of the New World diploid cottons (Gossypium, subgenus Houzingenia) based on genome sequencing.</title>
        <authorList>
            <person name="Grover C.E."/>
            <person name="Arick M.A. 2nd"/>
            <person name="Thrash A."/>
            <person name="Conover J.L."/>
            <person name="Sanders W.S."/>
            <person name="Peterson D.G."/>
            <person name="Frelichowski J.E."/>
            <person name="Scheffler J.A."/>
            <person name="Scheffler B.E."/>
            <person name="Wendel J.F."/>
        </authorList>
    </citation>
    <scope>NUCLEOTIDE SEQUENCE [LARGE SCALE GENOMIC DNA]</scope>
    <source>
        <strain evidence="1">8</strain>
        <tissue evidence="1">Leaf</tissue>
    </source>
</reference>
<proteinExistence type="predicted"/>
<name>A0A7J9E1C2_9ROSI</name>
<dbReference type="EMBL" id="JABEZW010000006">
    <property type="protein sequence ID" value="MBA0766806.1"/>
    <property type="molecule type" value="Genomic_DNA"/>
</dbReference>
<dbReference type="InterPro" id="IPR036691">
    <property type="entry name" value="Endo/exonu/phosph_ase_sf"/>
</dbReference>